<evidence type="ECO:0000313" key="3">
    <source>
        <dbReference type="EMBL" id="EKC18331.1"/>
    </source>
</evidence>
<dbReference type="GO" id="GO:0005886">
    <property type="term" value="C:plasma membrane"/>
    <property type="evidence" value="ECO:0007669"/>
    <property type="project" value="TreeGrafter"/>
</dbReference>
<dbReference type="InterPro" id="IPR032675">
    <property type="entry name" value="LRR_dom_sf"/>
</dbReference>
<accession>K1QA32</accession>
<organism evidence="3">
    <name type="scientific">Magallana gigas</name>
    <name type="common">Pacific oyster</name>
    <name type="synonym">Crassostrea gigas</name>
    <dbReference type="NCBI Taxonomy" id="29159"/>
    <lineage>
        <taxon>Eukaryota</taxon>
        <taxon>Metazoa</taxon>
        <taxon>Spiralia</taxon>
        <taxon>Lophotrochozoa</taxon>
        <taxon>Mollusca</taxon>
        <taxon>Bivalvia</taxon>
        <taxon>Autobranchia</taxon>
        <taxon>Pteriomorphia</taxon>
        <taxon>Ostreida</taxon>
        <taxon>Ostreoidea</taxon>
        <taxon>Ostreidae</taxon>
        <taxon>Magallana</taxon>
    </lineage>
</organism>
<reference evidence="3" key="1">
    <citation type="journal article" date="2012" name="Nature">
        <title>The oyster genome reveals stress adaptation and complexity of shell formation.</title>
        <authorList>
            <person name="Zhang G."/>
            <person name="Fang X."/>
            <person name="Guo X."/>
            <person name="Li L."/>
            <person name="Luo R."/>
            <person name="Xu F."/>
            <person name="Yang P."/>
            <person name="Zhang L."/>
            <person name="Wang X."/>
            <person name="Qi H."/>
            <person name="Xiong Z."/>
            <person name="Que H."/>
            <person name="Xie Y."/>
            <person name="Holland P.W."/>
            <person name="Paps J."/>
            <person name="Zhu Y."/>
            <person name="Wu F."/>
            <person name="Chen Y."/>
            <person name="Wang J."/>
            <person name="Peng C."/>
            <person name="Meng J."/>
            <person name="Yang L."/>
            <person name="Liu J."/>
            <person name="Wen B."/>
            <person name="Zhang N."/>
            <person name="Huang Z."/>
            <person name="Zhu Q."/>
            <person name="Feng Y."/>
            <person name="Mount A."/>
            <person name="Hedgecock D."/>
            <person name="Xu Z."/>
            <person name="Liu Y."/>
            <person name="Domazet-Loso T."/>
            <person name="Du Y."/>
            <person name="Sun X."/>
            <person name="Zhang S."/>
            <person name="Liu B."/>
            <person name="Cheng P."/>
            <person name="Jiang X."/>
            <person name="Li J."/>
            <person name="Fan D."/>
            <person name="Wang W."/>
            <person name="Fu W."/>
            <person name="Wang T."/>
            <person name="Wang B."/>
            <person name="Zhang J."/>
            <person name="Peng Z."/>
            <person name="Li Y."/>
            <person name="Li N."/>
            <person name="Wang J."/>
            <person name="Chen M."/>
            <person name="He Y."/>
            <person name="Tan F."/>
            <person name="Song X."/>
            <person name="Zheng Q."/>
            <person name="Huang R."/>
            <person name="Yang H."/>
            <person name="Du X."/>
            <person name="Chen L."/>
            <person name="Yang M."/>
            <person name="Gaffney P.M."/>
            <person name="Wang S."/>
            <person name="Luo L."/>
            <person name="She Z."/>
            <person name="Ming Y."/>
            <person name="Huang W."/>
            <person name="Zhang S."/>
            <person name="Huang B."/>
            <person name="Zhang Y."/>
            <person name="Qu T."/>
            <person name="Ni P."/>
            <person name="Miao G."/>
            <person name="Wang J."/>
            <person name="Wang Q."/>
            <person name="Steinberg C.E."/>
            <person name="Wang H."/>
            <person name="Li N."/>
            <person name="Qian L."/>
            <person name="Zhang G."/>
            <person name="Li Y."/>
            <person name="Yang H."/>
            <person name="Liu X."/>
            <person name="Wang J."/>
            <person name="Yin Y."/>
            <person name="Wang J."/>
        </authorList>
    </citation>
    <scope>NUCLEOTIDE SEQUENCE [LARGE SCALE GENOMIC DNA]</scope>
    <source>
        <strain evidence="3">05x7-T-G4-1.051#20</strain>
    </source>
</reference>
<dbReference type="SMART" id="SM00369">
    <property type="entry name" value="LRR_TYP"/>
    <property type="match status" value="8"/>
</dbReference>
<dbReference type="InParanoid" id="K1QA32"/>
<evidence type="ECO:0000256" key="1">
    <source>
        <dbReference type="ARBA" id="ARBA00022614"/>
    </source>
</evidence>
<dbReference type="PANTHER" id="PTHR24369">
    <property type="entry name" value="ANTIGEN BSP, PUTATIVE-RELATED"/>
    <property type="match status" value="1"/>
</dbReference>
<dbReference type="InterPro" id="IPR003591">
    <property type="entry name" value="Leu-rich_rpt_typical-subtyp"/>
</dbReference>
<dbReference type="Gene3D" id="3.80.10.10">
    <property type="entry name" value="Ribonuclease Inhibitor"/>
    <property type="match status" value="4"/>
</dbReference>
<dbReference type="AlphaFoldDB" id="K1QA32"/>
<dbReference type="OrthoDB" id="2013775at2759"/>
<evidence type="ECO:0000256" key="2">
    <source>
        <dbReference type="ARBA" id="ARBA00022737"/>
    </source>
</evidence>
<dbReference type="PROSITE" id="PS51450">
    <property type="entry name" value="LRR"/>
    <property type="match status" value="1"/>
</dbReference>
<sequence length="538" mass="60548">MILLTLAIALFMFTMKSFADFRCPVLEKQTSCTCREDVWWNNDRLTIVNCSHANLKTMPNLSSLSNRNVTKLLLRGNNISSISLSDLGFKNITELDLSKNTLENHAIGALSQLAPYITKLNLARNRIAIDQDLMFMKDLSVLTELIMDSNMIHNYQNDIQVLPNDIFRDLRLHSLRKLSLSSCGITSIGPRAFVGLESIKEIDLTYNYLENVPSALLHLRNLQKLFLGGNDISTIATNSFHSLTSLEKIVLDYNELSSIENGAFAGLEESLKELELHGNYLQQIPSAALKPLRKLLFLKISKNDIRTIHNAFQGNYQLDMLYLDSNPLTFTKTTFQGLEHSLETLFLREVGMTSIPVSSLAPLKMLSYLDVSHNHFHRQTFDTSLSALSIKTLVMSNNSLVHISPSAFLNMRHSIGLDLDNNNISDISFIVHAPLCSFSYVDITGNPLECDCDVEEILHSGTIFDMGLTGFCKLRNTVYELGSSKLEEQLHGFCNRSERIVWCPGKFESNRAVQSNAGLTLMNVWICFVSVLLNKSYK</sequence>
<keyword evidence="1" id="KW-0433">Leucine-rich repeat</keyword>
<dbReference type="Pfam" id="PF13855">
    <property type="entry name" value="LRR_8"/>
    <property type="match status" value="3"/>
</dbReference>
<dbReference type="HOGENOM" id="CLU_000288_18_6_1"/>
<dbReference type="InterPro" id="IPR050541">
    <property type="entry name" value="LRR_TM_domain-containing"/>
</dbReference>
<dbReference type="KEGG" id="crg:105339008"/>
<dbReference type="InterPro" id="IPR001611">
    <property type="entry name" value="Leu-rich_rpt"/>
</dbReference>
<dbReference type="EMBL" id="JH817423">
    <property type="protein sequence ID" value="EKC18331.1"/>
    <property type="molecule type" value="Genomic_DNA"/>
</dbReference>
<dbReference type="PANTHER" id="PTHR24369:SF211">
    <property type="entry name" value="LEUCINE-RICH REPEAT-CONTAINING PROTEIN 15-LIKE"/>
    <property type="match status" value="1"/>
</dbReference>
<gene>
    <name evidence="3" type="ORF">CGI_10013664</name>
</gene>
<dbReference type="SUPFAM" id="SSF52058">
    <property type="entry name" value="L domain-like"/>
    <property type="match status" value="2"/>
</dbReference>
<name>K1QA32_MAGGI</name>
<protein>
    <submittedName>
        <fullName evidence="3">Insulin-like growth factor-binding protein complex acid labile chain</fullName>
    </submittedName>
</protein>
<keyword evidence="2" id="KW-0677">Repeat</keyword>
<proteinExistence type="predicted"/>